<dbReference type="Proteomes" id="UP000053480">
    <property type="component" value="Unassembled WGS sequence"/>
</dbReference>
<sequence length="43" mass="4478">MATRSISTLGIALTEIMAKLLSGKSPGHLEASATQNTVIHDGR</sequence>
<comment type="caution">
    <text evidence="1">The sequence shown here is derived from an EMBL/GenBank/DDBJ whole genome shotgun (WGS) entry which is preliminary data.</text>
</comment>
<name>A0ACC6TQ52_9CREN</name>
<dbReference type="EMBL" id="JZWS03000010">
    <property type="protein sequence ID" value="MEW9492030.1"/>
    <property type="molecule type" value="Genomic_DNA"/>
</dbReference>
<accession>A0ACC6TQ52</accession>
<proteinExistence type="predicted"/>
<reference evidence="1" key="1">
    <citation type="submission" date="2024-07" db="EMBL/GenBank/DDBJ databases">
        <title>Metagenome and Metagenome-Assembled Genomes of Archaea from a hot spring from the geothermal field of Los Azufres, Mexico.</title>
        <authorList>
            <person name="Marin-Paredes R."/>
            <person name="Martinez-Romero E."/>
            <person name="Servin-Garciduenas L.E."/>
        </authorList>
    </citation>
    <scope>NUCLEOTIDE SEQUENCE</scope>
    <source>
        <strain evidence="1">AZ1-454</strain>
    </source>
</reference>
<evidence type="ECO:0000313" key="2">
    <source>
        <dbReference type="Proteomes" id="UP000053480"/>
    </source>
</evidence>
<gene>
    <name evidence="1" type="ORF">TQ35_0007520</name>
</gene>
<organism evidence="1 2">
    <name type="scientific">Candidatus Aramenus sulfurataquae</name>
    <dbReference type="NCBI Taxonomy" id="1326980"/>
    <lineage>
        <taxon>Archaea</taxon>
        <taxon>Thermoproteota</taxon>
        <taxon>Thermoprotei</taxon>
        <taxon>Sulfolobales</taxon>
        <taxon>Sulfolobaceae</taxon>
        <taxon>Candidatus Aramenus</taxon>
    </lineage>
</organism>
<evidence type="ECO:0000313" key="1">
    <source>
        <dbReference type="EMBL" id="MEW9492030.1"/>
    </source>
</evidence>
<protein>
    <submittedName>
        <fullName evidence="1">Uncharacterized protein</fullName>
    </submittedName>
</protein>